<dbReference type="InterPro" id="IPR017907">
    <property type="entry name" value="Znf_RING_CS"/>
</dbReference>
<dbReference type="EMBL" id="MU006777">
    <property type="protein sequence ID" value="KAF2645630.1"/>
    <property type="molecule type" value="Genomic_DNA"/>
</dbReference>
<keyword evidence="12" id="KW-0862">Zinc</keyword>
<dbReference type="EC" id="2.3.2.27" evidence="5"/>
<keyword evidence="15" id="KW-0539">Nucleus</keyword>
<name>A0A6A6SDK5_9PLEO</name>
<dbReference type="GO" id="GO:0005634">
    <property type="term" value="C:nucleus"/>
    <property type="evidence" value="ECO:0007669"/>
    <property type="project" value="UniProtKB-SubCell"/>
</dbReference>
<dbReference type="Pfam" id="PF02037">
    <property type="entry name" value="SAP"/>
    <property type="match status" value="1"/>
</dbReference>
<evidence type="ECO:0000256" key="17">
    <source>
        <dbReference type="ARBA" id="ARBA00074353"/>
    </source>
</evidence>
<keyword evidence="14" id="KW-0234">DNA repair</keyword>
<evidence type="ECO:0000313" key="24">
    <source>
        <dbReference type="Proteomes" id="UP000799753"/>
    </source>
</evidence>
<evidence type="ECO:0000256" key="18">
    <source>
        <dbReference type="ARBA" id="ARBA00082369"/>
    </source>
</evidence>
<evidence type="ECO:0000256" key="19">
    <source>
        <dbReference type="PROSITE-ProRule" id="PRU00175"/>
    </source>
</evidence>
<comment type="subcellular location">
    <subcellularLocation>
        <location evidence="2">Nucleus</location>
    </subcellularLocation>
</comment>
<dbReference type="GO" id="GO:0006281">
    <property type="term" value="P:DNA repair"/>
    <property type="evidence" value="ECO:0007669"/>
    <property type="project" value="UniProtKB-KW"/>
</dbReference>
<keyword evidence="9" id="KW-0227">DNA damage</keyword>
<evidence type="ECO:0000256" key="16">
    <source>
        <dbReference type="ARBA" id="ARBA00031783"/>
    </source>
</evidence>
<gene>
    <name evidence="23" type="ORF">P280DRAFT_124951</name>
</gene>
<evidence type="ECO:0000256" key="14">
    <source>
        <dbReference type="ARBA" id="ARBA00023204"/>
    </source>
</evidence>
<dbReference type="OrthoDB" id="9049620at2759"/>
<evidence type="ECO:0000259" key="21">
    <source>
        <dbReference type="PROSITE" id="PS50089"/>
    </source>
</evidence>
<evidence type="ECO:0000256" key="9">
    <source>
        <dbReference type="ARBA" id="ARBA00022763"/>
    </source>
</evidence>
<dbReference type="PROSITE" id="PS50800">
    <property type="entry name" value="SAP"/>
    <property type="match status" value="1"/>
</dbReference>
<evidence type="ECO:0000256" key="8">
    <source>
        <dbReference type="ARBA" id="ARBA00022723"/>
    </source>
</evidence>
<comment type="catalytic activity">
    <reaction evidence="1">
        <text>S-ubiquitinyl-[E2 ubiquitin-conjugating enzyme]-L-cysteine + [acceptor protein]-L-lysine = [E2 ubiquitin-conjugating enzyme]-L-cysteine + N(6)-ubiquitinyl-[acceptor protein]-L-lysine.</text>
        <dbReference type="EC" id="2.3.2.27"/>
    </reaction>
</comment>
<feature type="compositionally biased region" description="Polar residues" evidence="20">
    <location>
        <begin position="408"/>
        <end position="437"/>
    </location>
</feature>
<keyword evidence="8" id="KW-0479">Metal-binding</keyword>
<feature type="compositionally biased region" description="Pro residues" evidence="20">
    <location>
        <begin position="358"/>
        <end position="376"/>
    </location>
</feature>
<feature type="compositionally biased region" description="Low complexity" evidence="20">
    <location>
        <begin position="137"/>
        <end position="156"/>
    </location>
</feature>
<feature type="region of interest" description="Disordered" evidence="20">
    <location>
        <begin position="297"/>
        <end position="320"/>
    </location>
</feature>
<evidence type="ECO:0000256" key="20">
    <source>
        <dbReference type="SAM" id="MobiDB-lite"/>
    </source>
</evidence>
<feature type="region of interest" description="Disordered" evidence="20">
    <location>
        <begin position="101"/>
        <end position="161"/>
    </location>
</feature>
<dbReference type="SUPFAM" id="SSF57850">
    <property type="entry name" value="RING/U-box"/>
    <property type="match status" value="1"/>
</dbReference>
<dbReference type="InterPro" id="IPR003034">
    <property type="entry name" value="SAP_dom"/>
</dbReference>
<keyword evidence="7" id="KW-0808">Transferase</keyword>
<dbReference type="InterPro" id="IPR001841">
    <property type="entry name" value="Znf_RING"/>
</dbReference>
<evidence type="ECO:0000256" key="10">
    <source>
        <dbReference type="ARBA" id="ARBA00022771"/>
    </source>
</evidence>
<dbReference type="GO" id="GO:0006301">
    <property type="term" value="P:DNA damage tolerance"/>
    <property type="evidence" value="ECO:0007669"/>
    <property type="project" value="InterPro"/>
</dbReference>
<dbReference type="PROSITE" id="PS00518">
    <property type="entry name" value="ZF_RING_1"/>
    <property type="match status" value="1"/>
</dbReference>
<evidence type="ECO:0000256" key="4">
    <source>
        <dbReference type="ARBA" id="ARBA00009506"/>
    </source>
</evidence>
<proteinExistence type="inferred from homology"/>
<dbReference type="GO" id="GO:0003697">
    <property type="term" value="F:single-stranded DNA binding"/>
    <property type="evidence" value="ECO:0007669"/>
    <property type="project" value="InterPro"/>
</dbReference>
<dbReference type="InterPro" id="IPR039577">
    <property type="entry name" value="Rad18"/>
</dbReference>
<dbReference type="Gene3D" id="3.30.40.10">
    <property type="entry name" value="Zinc/RING finger domain, C3HC4 (zinc finger)"/>
    <property type="match status" value="1"/>
</dbReference>
<comment type="pathway">
    <text evidence="3">Protein modification; protein ubiquitination.</text>
</comment>
<comment type="similarity">
    <text evidence="4">Belongs to the RAD18 family.</text>
</comment>
<dbReference type="PANTHER" id="PTHR14134">
    <property type="entry name" value="E3 UBIQUITIN-PROTEIN LIGASE RAD18"/>
    <property type="match status" value="1"/>
</dbReference>
<feature type="compositionally biased region" description="Low complexity" evidence="20">
    <location>
        <begin position="203"/>
        <end position="212"/>
    </location>
</feature>
<feature type="region of interest" description="Disordered" evidence="20">
    <location>
        <begin position="203"/>
        <end position="226"/>
    </location>
</feature>
<evidence type="ECO:0000259" key="22">
    <source>
        <dbReference type="PROSITE" id="PS50800"/>
    </source>
</evidence>
<keyword evidence="10 19" id="KW-0863">Zinc-finger</keyword>
<dbReference type="SMART" id="SM00184">
    <property type="entry name" value="RING"/>
    <property type="match status" value="1"/>
</dbReference>
<protein>
    <recommendedName>
        <fullName evidence="6">Postreplication repair E3 ubiquitin-protein ligase RAD18</fullName>
        <ecNumber evidence="5">2.3.2.27</ecNumber>
    </recommendedName>
    <alternativeName>
        <fullName evidence="17">Postreplication repair E3 ubiquitin-protein ligase rad18</fullName>
    </alternativeName>
    <alternativeName>
        <fullName evidence="16 18">RING-type E3 ubiquitin transferase RAD18</fullName>
    </alternativeName>
</protein>
<dbReference type="PANTHER" id="PTHR14134:SF2">
    <property type="entry name" value="E3 UBIQUITIN-PROTEIN LIGASE RAD18"/>
    <property type="match status" value="1"/>
</dbReference>
<evidence type="ECO:0000256" key="11">
    <source>
        <dbReference type="ARBA" id="ARBA00022786"/>
    </source>
</evidence>
<feature type="domain" description="SAP" evidence="22">
    <location>
        <begin position="232"/>
        <end position="266"/>
    </location>
</feature>
<evidence type="ECO:0000256" key="6">
    <source>
        <dbReference type="ARBA" id="ARBA00015551"/>
    </source>
</evidence>
<evidence type="ECO:0000256" key="15">
    <source>
        <dbReference type="ARBA" id="ARBA00023242"/>
    </source>
</evidence>
<evidence type="ECO:0000256" key="1">
    <source>
        <dbReference type="ARBA" id="ARBA00000900"/>
    </source>
</evidence>
<evidence type="ECO:0000256" key="5">
    <source>
        <dbReference type="ARBA" id="ARBA00012483"/>
    </source>
</evidence>
<dbReference type="InterPro" id="IPR013083">
    <property type="entry name" value="Znf_RING/FYVE/PHD"/>
</dbReference>
<evidence type="ECO:0000256" key="2">
    <source>
        <dbReference type="ARBA" id="ARBA00004123"/>
    </source>
</evidence>
<dbReference type="PROSITE" id="PS50089">
    <property type="entry name" value="ZF_RING_2"/>
    <property type="match status" value="1"/>
</dbReference>
<evidence type="ECO:0000313" key="23">
    <source>
        <dbReference type="EMBL" id="KAF2645630.1"/>
    </source>
</evidence>
<dbReference type="GO" id="GO:0008270">
    <property type="term" value="F:zinc ion binding"/>
    <property type="evidence" value="ECO:0007669"/>
    <property type="project" value="UniProtKB-KW"/>
</dbReference>
<dbReference type="SMART" id="SM00513">
    <property type="entry name" value="SAP"/>
    <property type="match status" value="1"/>
</dbReference>
<dbReference type="AlphaFoldDB" id="A0A6A6SDK5"/>
<dbReference type="FunFam" id="3.30.40.10:FF:000172">
    <property type="entry name" value="E3 ubiquitin-protein ligase RAD18"/>
    <property type="match status" value="1"/>
</dbReference>
<accession>A0A6A6SDK5</accession>
<feature type="region of interest" description="Disordered" evidence="20">
    <location>
        <begin position="333"/>
        <end position="462"/>
    </location>
</feature>
<evidence type="ECO:0000256" key="7">
    <source>
        <dbReference type="ARBA" id="ARBA00022679"/>
    </source>
</evidence>
<feature type="domain" description="RING-type" evidence="21">
    <location>
        <begin position="30"/>
        <end position="68"/>
    </location>
</feature>
<keyword evidence="11" id="KW-0833">Ubl conjugation pathway</keyword>
<evidence type="ECO:0000256" key="13">
    <source>
        <dbReference type="ARBA" id="ARBA00023125"/>
    </source>
</evidence>
<dbReference type="Pfam" id="PF13923">
    <property type="entry name" value="zf-C3HC4_2"/>
    <property type="match status" value="1"/>
</dbReference>
<dbReference type="Proteomes" id="UP000799753">
    <property type="component" value="Unassembled WGS sequence"/>
</dbReference>
<evidence type="ECO:0000256" key="12">
    <source>
        <dbReference type="ARBA" id="ARBA00022833"/>
    </source>
</evidence>
<feature type="compositionally biased region" description="Basic and acidic residues" evidence="20">
    <location>
        <begin position="101"/>
        <end position="119"/>
    </location>
</feature>
<keyword evidence="13" id="KW-0238">DNA-binding</keyword>
<sequence>MEFSNDLPDSTDWIPTSLPAFSPLEAALRCEVCKEFYNNPVITPCSHTFCSLCIRRCIAVDGKCPACKSACQTDKLAMNIVVREVVGRWADARPAALELARRDREEKAEGGTKRKREEAGFEEDEPARQTRPRSTRSGRSGRSAASQRANEDVVVLDSEDEDDEYVPDGFAKCPICHTSMKAVLVYDHVPNCSGERTRGRFAARNPAPFPNALQSRPKEPPPPAARLSGLNYAMLTETALRKKLKELGIPSSGSKALLVRRHQEWINIFNSNCDAADNVRKTKRELLRELDEWERTQGANVSAKDSQFMKKDFDGNGHAMAHKSQFDDLITQARAKAKQKAQTETDGDGTDTRDPQDTVPPQPQPQSQPQPKPQPQSQPYADNEAALSSIRRKVDEANETESVFPPLSQGTSDANLLAAQISQTPPEPTGLQNQFGSPTRKMPMFAVPTEPVVDVENSTTVQ</sequence>
<keyword evidence="24" id="KW-1185">Reference proteome</keyword>
<evidence type="ECO:0000256" key="3">
    <source>
        <dbReference type="ARBA" id="ARBA00004906"/>
    </source>
</evidence>
<reference evidence="23" key="1">
    <citation type="journal article" date="2020" name="Stud. Mycol.">
        <title>101 Dothideomycetes genomes: a test case for predicting lifestyles and emergence of pathogens.</title>
        <authorList>
            <person name="Haridas S."/>
            <person name="Albert R."/>
            <person name="Binder M."/>
            <person name="Bloem J."/>
            <person name="Labutti K."/>
            <person name="Salamov A."/>
            <person name="Andreopoulos B."/>
            <person name="Baker S."/>
            <person name="Barry K."/>
            <person name="Bills G."/>
            <person name="Bluhm B."/>
            <person name="Cannon C."/>
            <person name="Castanera R."/>
            <person name="Culley D."/>
            <person name="Daum C."/>
            <person name="Ezra D."/>
            <person name="Gonzalez J."/>
            <person name="Henrissat B."/>
            <person name="Kuo A."/>
            <person name="Liang C."/>
            <person name="Lipzen A."/>
            <person name="Lutzoni F."/>
            <person name="Magnuson J."/>
            <person name="Mondo S."/>
            <person name="Nolan M."/>
            <person name="Ohm R."/>
            <person name="Pangilinan J."/>
            <person name="Park H.-J."/>
            <person name="Ramirez L."/>
            <person name="Alfaro M."/>
            <person name="Sun H."/>
            <person name="Tritt A."/>
            <person name="Yoshinaga Y."/>
            <person name="Zwiers L.-H."/>
            <person name="Turgeon B."/>
            <person name="Goodwin S."/>
            <person name="Spatafora J."/>
            <person name="Crous P."/>
            <person name="Grigoriev I."/>
        </authorList>
    </citation>
    <scope>NUCLEOTIDE SEQUENCE</scope>
    <source>
        <strain evidence="23">CBS 473.64</strain>
    </source>
</reference>
<dbReference type="GO" id="GO:0006513">
    <property type="term" value="P:protein monoubiquitination"/>
    <property type="evidence" value="ECO:0007669"/>
    <property type="project" value="InterPro"/>
</dbReference>
<organism evidence="23 24">
    <name type="scientific">Massarina eburnea CBS 473.64</name>
    <dbReference type="NCBI Taxonomy" id="1395130"/>
    <lineage>
        <taxon>Eukaryota</taxon>
        <taxon>Fungi</taxon>
        <taxon>Dikarya</taxon>
        <taxon>Ascomycota</taxon>
        <taxon>Pezizomycotina</taxon>
        <taxon>Dothideomycetes</taxon>
        <taxon>Pleosporomycetidae</taxon>
        <taxon>Pleosporales</taxon>
        <taxon>Massarineae</taxon>
        <taxon>Massarinaceae</taxon>
        <taxon>Massarina</taxon>
    </lineage>
</organism>
<dbReference type="GO" id="GO:0097505">
    <property type="term" value="C:Rad6-Rad18 complex"/>
    <property type="evidence" value="ECO:0007669"/>
    <property type="project" value="TreeGrafter"/>
</dbReference>
<dbReference type="GO" id="GO:0061630">
    <property type="term" value="F:ubiquitin protein ligase activity"/>
    <property type="evidence" value="ECO:0007669"/>
    <property type="project" value="UniProtKB-EC"/>
</dbReference>